<dbReference type="PROSITE" id="PS51186">
    <property type="entry name" value="GNAT"/>
    <property type="match status" value="1"/>
</dbReference>
<evidence type="ECO:0000313" key="2">
    <source>
        <dbReference type="EMBL" id="TYS87142.1"/>
    </source>
</evidence>
<dbReference type="AlphaFoldDB" id="A0A5D4UIJ3"/>
<comment type="caution">
    <text evidence="2">The sequence shown here is derived from an EMBL/GenBank/DDBJ whole genome shotgun (WGS) entry which is preliminary data.</text>
</comment>
<evidence type="ECO:0000259" key="1">
    <source>
        <dbReference type="PROSITE" id="PS51186"/>
    </source>
</evidence>
<name>A0A5D4UIJ3_9BACI</name>
<dbReference type="Proteomes" id="UP000324269">
    <property type="component" value="Unassembled WGS sequence"/>
</dbReference>
<dbReference type="EMBL" id="VTEZ01000002">
    <property type="protein sequence ID" value="TYS87142.1"/>
    <property type="molecule type" value="Genomic_DNA"/>
</dbReference>
<dbReference type="SUPFAM" id="SSF55729">
    <property type="entry name" value="Acyl-CoA N-acyltransferases (Nat)"/>
    <property type="match status" value="1"/>
</dbReference>
<protein>
    <submittedName>
        <fullName evidence="2">GNAT family N-acetyltransferase</fullName>
    </submittedName>
</protein>
<dbReference type="Gene3D" id="3.40.630.30">
    <property type="match status" value="1"/>
</dbReference>
<dbReference type="PANTHER" id="PTHR43792">
    <property type="entry name" value="GNAT FAMILY, PUTATIVE (AFU_ORTHOLOGUE AFUA_3G00765)-RELATED-RELATED"/>
    <property type="match status" value="1"/>
</dbReference>
<evidence type="ECO:0000313" key="3">
    <source>
        <dbReference type="Proteomes" id="UP000324269"/>
    </source>
</evidence>
<dbReference type="GO" id="GO:0016747">
    <property type="term" value="F:acyltransferase activity, transferring groups other than amino-acyl groups"/>
    <property type="evidence" value="ECO:0007669"/>
    <property type="project" value="InterPro"/>
</dbReference>
<reference evidence="2 3" key="1">
    <citation type="submission" date="2019-08" db="EMBL/GenBank/DDBJ databases">
        <title>Bacillus genomes from the desert of Cuatro Cienegas, Coahuila.</title>
        <authorList>
            <person name="Olmedo-Alvarez G."/>
        </authorList>
    </citation>
    <scope>NUCLEOTIDE SEQUENCE [LARGE SCALE GENOMIC DNA]</scope>
    <source>
        <strain evidence="2 3">CH87b_3T</strain>
    </source>
</reference>
<dbReference type="InterPro" id="IPR000182">
    <property type="entry name" value="GNAT_dom"/>
</dbReference>
<accession>A0A5D4UIJ3</accession>
<dbReference type="Pfam" id="PF13302">
    <property type="entry name" value="Acetyltransf_3"/>
    <property type="match status" value="1"/>
</dbReference>
<dbReference type="InterPro" id="IPR051531">
    <property type="entry name" value="N-acetyltransferase"/>
</dbReference>
<gene>
    <name evidence="2" type="ORF">FZC85_09180</name>
</gene>
<sequence>MLSTERCELHMLKDSDSYQIKKLYDNDQVRKYLGGTVNEESFKQRFHEMVQSPNKKHYWTIFNKSSREFVGMVFLDTYHDGIHTEIGYQFLPEFWGKGLAREVINRVLHYGIHTLKLDKVMAETQSQNKASCKLLLSVGMSLEKKIQRFGNEQSVFAISGS</sequence>
<proteinExistence type="predicted"/>
<organism evidence="2 3">
    <name type="scientific">Rossellomorea aquimaris</name>
    <dbReference type="NCBI Taxonomy" id="189382"/>
    <lineage>
        <taxon>Bacteria</taxon>
        <taxon>Bacillati</taxon>
        <taxon>Bacillota</taxon>
        <taxon>Bacilli</taxon>
        <taxon>Bacillales</taxon>
        <taxon>Bacillaceae</taxon>
        <taxon>Rossellomorea</taxon>
    </lineage>
</organism>
<dbReference type="OrthoDB" id="9798081at2"/>
<keyword evidence="2" id="KW-0808">Transferase</keyword>
<feature type="domain" description="N-acetyltransferase" evidence="1">
    <location>
        <begin position="7"/>
        <end position="161"/>
    </location>
</feature>
<dbReference type="InterPro" id="IPR016181">
    <property type="entry name" value="Acyl_CoA_acyltransferase"/>
</dbReference>